<proteinExistence type="predicted"/>
<dbReference type="Proteomes" id="UP000674270">
    <property type="component" value="Unassembled WGS sequence"/>
</dbReference>
<protein>
    <submittedName>
        <fullName evidence="1">Uncharacterized protein</fullName>
    </submittedName>
</protein>
<evidence type="ECO:0000313" key="2">
    <source>
        <dbReference type="Proteomes" id="UP000674270"/>
    </source>
</evidence>
<dbReference type="RefSeq" id="WP_210845353.1">
    <property type="nucleotide sequence ID" value="NZ_JAGKLY010000003.1"/>
</dbReference>
<evidence type="ECO:0000313" key="1">
    <source>
        <dbReference type="EMBL" id="MBQ0268576.1"/>
    </source>
</evidence>
<name>A0A8I2AFT5_9GAMM</name>
<dbReference type="EMBL" id="JAGKLY010000003">
    <property type="protein sequence ID" value="MBQ0268576.1"/>
    <property type="molecule type" value="Genomic_DNA"/>
</dbReference>
<reference evidence="1" key="1">
    <citation type="submission" date="2021-03" db="EMBL/GenBank/DDBJ databases">
        <authorList>
            <person name="Stanton E."/>
        </authorList>
    </citation>
    <scope>NUCLEOTIDE SEQUENCE</scope>
    <source>
        <strain evidence="1">2020EL-00113</strain>
    </source>
</reference>
<gene>
    <name evidence="1" type="ORF">J7T18_09725</name>
</gene>
<comment type="caution">
    <text evidence="1">The sequence shown here is derived from an EMBL/GenBank/DDBJ whole genome shotgun (WGS) entry which is preliminary data.</text>
</comment>
<sequence length="79" mass="8979">MGEMKDFSLANVEVNGDTFKANRPDKTTIKSPEMKKKNGNLFIETKGKMAYVMADTRNEFAVSDGDKQVTEQWAECRKQ</sequence>
<accession>A0A8I2AFT5</accession>
<organism evidence="1 2">
    <name type="scientific">Providencia huaxiensis</name>
    <dbReference type="NCBI Taxonomy" id="2027290"/>
    <lineage>
        <taxon>Bacteria</taxon>
        <taxon>Pseudomonadati</taxon>
        <taxon>Pseudomonadota</taxon>
        <taxon>Gammaproteobacteria</taxon>
        <taxon>Enterobacterales</taxon>
        <taxon>Morganellaceae</taxon>
        <taxon>Providencia</taxon>
    </lineage>
</organism>
<dbReference type="AlphaFoldDB" id="A0A8I2AFT5"/>